<feature type="non-terminal residue" evidence="2">
    <location>
        <position position="383"/>
    </location>
</feature>
<proteinExistence type="predicted"/>
<dbReference type="Pfam" id="PF00856">
    <property type="entry name" value="SET"/>
    <property type="match status" value="1"/>
</dbReference>
<organism evidence="2">
    <name type="scientific">Trepomonas sp. PC1</name>
    <dbReference type="NCBI Taxonomy" id="1076344"/>
    <lineage>
        <taxon>Eukaryota</taxon>
        <taxon>Metamonada</taxon>
        <taxon>Diplomonadida</taxon>
        <taxon>Hexamitidae</taxon>
        <taxon>Hexamitinae</taxon>
        <taxon>Trepomonas</taxon>
    </lineage>
</organism>
<gene>
    <name evidence="2" type="ORF">TPC1_10356</name>
</gene>
<dbReference type="EMBL" id="GDID01000268">
    <property type="protein sequence ID" value="JAP96338.1"/>
    <property type="molecule type" value="Transcribed_RNA"/>
</dbReference>
<reference evidence="2" key="1">
    <citation type="submission" date="2015-07" db="EMBL/GenBank/DDBJ databases">
        <title>Adaptation to a free-living lifestyle via gene acquisitions in the diplomonad Trepomonas sp. PC1.</title>
        <authorList>
            <person name="Xu F."/>
            <person name="Jerlstrom-Hultqvist J."/>
            <person name="Kolisko M."/>
            <person name="Simpson A.G.B."/>
            <person name="Roger A.J."/>
            <person name="Svard S.G."/>
            <person name="Andersson J.O."/>
        </authorList>
    </citation>
    <scope>NUCLEOTIDE SEQUENCE</scope>
    <source>
        <strain evidence="2">PC1</strain>
    </source>
</reference>
<feature type="non-terminal residue" evidence="2">
    <location>
        <position position="1"/>
    </location>
</feature>
<name>A0A146KJM4_9EUKA</name>
<protein>
    <submittedName>
        <fullName evidence="2">SET domain-containing protein</fullName>
    </submittedName>
</protein>
<evidence type="ECO:0000259" key="1">
    <source>
        <dbReference type="PROSITE" id="PS50280"/>
    </source>
</evidence>
<dbReference type="AlphaFoldDB" id="A0A146KJM4"/>
<feature type="domain" description="SET" evidence="1">
    <location>
        <begin position="192"/>
        <end position="366"/>
    </location>
</feature>
<dbReference type="SUPFAM" id="SSF82199">
    <property type="entry name" value="SET domain"/>
    <property type="match status" value="1"/>
</dbReference>
<dbReference type="InterPro" id="IPR053209">
    <property type="entry name" value="Gramillin-biosynth_MTr"/>
</dbReference>
<dbReference type="InterPro" id="IPR046341">
    <property type="entry name" value="SET_dom_sf"/>
</dbReference>
<dbReference type="Gene3D" id="2.170.270.10">
    <property type="entry name" value="SET domain"/>
    <property type="match status" value="1"/>
</dbReference>
<dbReference type="PANTHER" id="PTHR47643">
    <property type="entry name" value="TPR DOMAIN PROTEIN (AFU_ORTHOLOGUE AFUA_5G12710)"/>
    <property type="match status" value="1"/>
</dbReference>
<dbReference type="PROSITE" id="PS50280">
    <property type="entry name" value="SET"/>
    <property type="match status" value="1"/>
</dbReference>
<accession>A0A146KJM4</accession>
<evidence type="ECO:0000313" key="2">
    <source>
        <dbReference type="EMBL" id="JAP96338.1"/>
    </source>
</evidence>
<dbReference type="InterPro" id="IPR001214">
    <property type="entry name" value="SET_dom"/>
</dbReference>
<dbReference type="PANTHER" id="PTHR47643:SF2">
    <property type="entry name" value="TPR DOMAIN PROTEIN (AFU_ORTHOLOGUE AFUA_5G12710)"/>
    <property type="match status" value="1"/>
</dbReference>
<sequence>FYLNLIKYLQTVNKSDQIYVFAEKDQILKQYESLRLSQEQNEQFQQQVNHATQLDEISMSNLCDLHVQQLNSIMINELKPMVQRDKILWGIQIVKPVSMMGVHLIIEDKNCQVIELSIYNKFPVTALLSEIDSIFQVGCRIGIKSPYLKLSVNGTLVLRVDNPTNLTIEYQNNYLPLTRQIQTTTWNQDFIGSISIVNINGKYSGITAQQQIEKGQMILIETPLCTAFNNAQKSNQDQKLVSVMGKQVNEQNSILLIQKLMLEQVDNLILRAKLNCMSSKNVPDLQQLRKNDFIEWNKQMLSAQQVYQIVRKNSFSVDHTDSIYFLISLVNHSVTPNSIIIGHGNQTALIALIDIKINDEITINYAIQSNTQTIKIMKIHGMS</sequence>